<evidence type="ECO:0000256" key="6">
    <source>
        <dbReference type="ARBA" id="ARBA00023004"/>
    </source>
</evidence>
<evidence type="ECO:0000256" key="3">
    <source>
        <dbReference type="ARBA" id="ARBA00022723"/>
    </source>
</evidence>
<keyword evidence="6" id="KW-0408">Iron</keyword>
<protein>
    <submittedName>
        <fullName evidence="8">TauD/TfdA family dioxygenase</fullName>
    </submittedName>
</protein>
<dbReference type="GO" id="GO:0046872">
    <property type="term" value="F:metal ion binding"/>
    <property type="evidence" value="ECO:0007669"/>
    <property type="project" value="UniProtKB-KW"/>
</dbReference>
<dbReference type="Proteomes" id="UP001143347">
    <property type="component" value="Unassembled WGS sequence"/>
</dbReference>
<name>A0A9X3I362_9ACTN</name>
<proteinExistence type="inferred from homology"/>
<dbReference type="InterPro" id="IPR003819">
    <property type="entry name" value="TauD/TfdA-like"/>
</dbReference>
<dbReference type="SUPFAM" id="SSF51197">
    <property type="entry name" value="Clavaminate synthase-like"/>
    <property type="match status" value="1"/>
</dbReference>
<evidence type="ECO:0000256" key="2">
    <source>
        <dbReference type="ARBA" id="ARBA00005896"/>
    </source>
</evidence>
<dbReference type="Gene3D" id="3.60.130.10">
    <property type="entry name" value="Clavaminate synthase-like"/>
    <property type="match status" value="1"/>
</dbReference>
<dbReference type="AlphaFoldDB" id="A0A9X3I362"/>
<gene>
    <name evidence="8" type="ORF">OSB52_00955</name>
</gene>
<keyword evidence="9" id="KW-1185">Reference proteome</keyword>
<keyword evidence="4 8" id="KW-0223">Dioxygenase</keyword>
<dbReference type="InterPro" id="IPR051323">
    <property type="entry name" value="AtsK-like"/>
</dbReference>
<evidence type="ECO:0000313" key="8">
    <source>
        <dbReference type="EMBL" id="MCX2962655.1"/>
    </source>
</evidence>
<comment type="cofactor">
    <cofactor evidence="1">
        <name>Fe(2+)</name>
        <dbReference type="ChEBI" id="CHEBI:29033"/>
    </cofactor>
</comment>
<dbReference type="PANTHER" id="PTHR30468:SF5">
    <property type="entry name" value="ALPHA-KETOGLUTARATE-DEPENDENT SULFATE ESTER DIOXYGENASE"/>
    <property type="match status" value="1"/>
</dbReference>
<reference evidence="8" key="1">
    <citation type="submission" date="2022-10" db="EMBL/GenBank/DDBJ databases">
        <title>WGS of marine actinomycetes from Thailand.</title>
        <authorList>
            <person name="Thawai C."/>
        </authorList>
    </citation>
    <scope>NUCLEOTIDE SEQUENCE</scope>
    <source>
        <strain evidence="8">SW21</strain>
    </source>
</reference>
<sequence length="327" mass="36369">MTLAQIDDRTERERAAQQVYADGGITVEKLGEHIGARIGQVRLGADLPTEQVEAIRLALAVNKTVVFEGQHHLDDAGQYAFAGLLGEQTAPHPTVTSRGTQLLTIEGAANSWHSDVTFVDRIPKASILRAVTLPSYGGATTWASTVAAYEQLPKPLRALAEELWATHTNLYDYVNQSEPSGGVDISRKSEHYKEFTSAEYQTLHPVVRVHPETGERSLLLGHFAKEFRGLKSAEFGELYQLLQSRITKLENTFRWNWRLGDVVIWDNRATQHYGISDYGNQQRELHRITLAGDVPVDVRGQRSQVLQGDASHYSSVEKSARLPLFAA</sequence>
<dbReference type="GO" id="GO:0016706">
    <property type="term" value="F:2-oxoglutarate-dependent dioxygenase activity"/>
    <property type="evidence" value="ECO:0007669"/>
    <property type="project" value="TreeGrafter"/>
</dbReference>
<accession>A0A9X3I362</accession>
<feature type="domain" description="TauD/TfdA-like" evidence="7">
    <location>
        <begin position="27"/>
        <end position="289"/>
    </location>
</feature>
<evidence type="ECO:0000259" key="7">
    <source>
        <dbReference type="Pfam" id="PF02668"/>
    </source>
</evidence>
<dbReference type="GO" id="GO:0005737">
    <property type="term" value="C:cytoplasm"/>
    <property type="evidence" value="ECO:0007669"/>
    <property type="project" value="TreeGrafter"/>
</dbReference>
<keyword evidence="3" id="KW-0479">Metal-binding</keyword>
<dbReference type="PANTHER" id="PTHR30468">
    <property type="entry name" value="ALPHA-KETOGLUTARATE-DEPENDENT SULFONATE DIOXYGENASE"/>
    <property type="match status" value="1"/>
</dbReference>
<comment type="similarity">
    <text evidence="2">Belongs to the TfdA dioxygenase family.</text>
</comment>
<dbReference type="RefSeq" id="WP_266059696.1">
    <property type="nucleotide sequence ID" value="NZ_JAPKFM010000001.1"/>
</dbReference>
<keyword evidence="5" id="KW-0560">Oxidoreductase</keyword>
<comment type="caution">
    <text evidence="8">The sequence shown here is derived from an EMBL/GenBank/DDBJ whole genome shotgun (WGS) entry which is preliminary data.</text>
</comment>
<evidence type="ECO:0000256" key="1">
    <source>
        <dbReference type="ARBA" id="ARBA00001954"/>
    </source>
</evidence>
<dbReference type="InterPro" id="IPR042098">
    <property type="entry name" value="TauD-like_sf"/>
</dbReference>
<organism evidence="8 9">
    <name type="scientific">Gordonia aquimaris</name>
    <dbReference type="NCBI Taxonomy" id="2984863"/>
    <lineage>
        <taxon>Bacteria</taxon>
        <taxon>Bacillati</taxon>
        <taxon>Actinomycetota</taxon>
        <taxon>Actinomycetes</taxon>
        <taxon>Mycobacteriales</taxon>
        <taxon>Gordoniaceae</taxon>
        <taxon>Gordonia</taxon>
    </lineage>
</organism>
<dbReference type="EMBL" id="JAPKFM010000001">
    <property type="protein sequence ID" value="MCX2962655.1"/>
    <property type="molecule type" value="Genomic_DNA"/>
</dbReference>
<evidence type="ECO:0000256" key="5">
    <source>
        <dbReference type="ARBA" id="ARBA00023002"/>
    </source>
</evidence>
<dbReference type="Pfam" id="PF02668">
    <property type="entry name" value="TauD"/>
    <property type="match status" value="1"/>
</dbReference>
<evidence type="ECO:0000313" key="9">
    <source>
        <dbReference type="Proteomes" id="UP001143347"/>
    </source>
</evidence>
<evidence type="ECO:0000256" key="4">
    <source>
        <dbReference type="ARBA" id="ARBA00022964"/>
    </source>
</evidence>